<feature type="domain" description="Protein kinase" evidence="11">
    <location>
        <begin position="449"/>
        <end position="711"/>
    </location>
</feature>
<dbReference type="Pfam" id="PF00582">
    <property type="entry name" value="Usp"/>
    <property type="match status" value="1"/>
</dbReference>
<dbReference type="GO" id="GO:0004672">
    <property type="term" value="F:protein kinase activity"/>
    <property type="evidence" value="ECO:0007669"/>
    <property type="project" value="InterPro"/>
</dbReference>
<dbReference type="PROSITE" id="PS50011">
    <property type="entry name" value="PROTEIN_KINASE_DOM"/>
    <property type="match status" value="1"/>
</dbReference>
<dbReference type="CDD" id="cd01989">
    <property type="entry name" value="USP_STK_Ubox_N"/>
    <property type="match status" value="1"/>
</dbReference>
<organism evidence="12">
    <name type="scientific">Brassica oleracea</name>
    <name type="common">Wild cabbage</name>
    <dbReference type="NCBI Taxonomy" id="3712"/>
    <lineage>
        <taxon>Eukaryota</taxon>
        <taxon>Viridiplantae</taxon>
        <taxon>Streptophyta</taxon>
        <taxon>Embryophyta</taxon>
        <taxon>Tracheophyta</taxon>
        <taxon>Spermatophyta</taxon>
        <taxon>Magnoliopsida</taxon>
        <taxon>eudicotyledons</taxon>
        <taxon>Gunneridae</taxon>
        <taxon>Pentapetalae</taxon>
        <taxon>rosids</taxon>
        <taxon>malvids</taxon>
        <taxon>Brassicales</taxon>
        <taxon>Brassicaceae</taxon>
        <taxon>Brassiceae</taxon>
        <taxon>Brassica</taxon>
    </lineage>
</organism>
<dbReference type="InterPro" id="IPR011009">
    <property type="entry name" value="Kinase-like_dom_sf"/>
</dbReference>
<evidence type="ECO:0000256" key="5">
    <source>
        <dbReference type="ARBA" id="ARBA00022741"/>
    </source>
</evidence>
<evidence type="ECO:0000256" key="7">
    <source>
        <dbReference type="ARBA" id="ARBA00022840"/>
    </source>
</evidence>
<keyword evidence="7" id="KW-0067">ATP-binding</keyword>
<dbReference type="AlphaFoldDB" id="A0A3P6FZU2"/>
<comment type="pathway">
    <text evidence="2">Protein modification; protein ubiquitination.</text>
</comment>
<dbReference type="Gene3D" id="3.40.50.620">
    <property type="entry name" value="HUPs"/>
    <property type="match status" value="1"/>
</dbReference>
<dbReference type="Pfam" id="PF07714">
    <property type="entry name" value="PK_Tyr_Ser-Thr"/>
    <property type="match status" value="1"/>
</dbReference>
<feature type="region of interest" description="Disordered" evidence="10">
    <location>
        <begin position="737"/>
        <end position="761"/>
    </location>
</feature>
<dbReference type="EC" id="2.3.2.27" evidence="3"/>
<evidence type="ECO:0000259" key="11">
    <source>
        <dbReference type="PROSITE" id="PS50011"/>
    </source>
</evidence>
<keyword evidence="8 9" id="KW-0175">Coiled coil</keyword>
<evidence type="ECO:0000256" key="8">
    <source>
        <dbReference type="ARBA" id="ARBA00023054"/>
    </source>
</evidence>
<feature type="compositionally biased region" description="Low complexity" evidence="10">
    <location>
        <begin position="747"/>
        <end position="761"/>
    </location>
</feature>
<protein>
    <recommendedName>
        <fullName evidence="3">RING-type E3 ubiquitin transferase</fullName>
        <ecNumber evidence="3">2.3.2.27</ecNumber>
    </recommendedName>
</protein>
<dbReference type="PROSITE" id="PS00108">
    <property type="entry name" value="PROTEIN_KINASE_ST"/>
    <property type="match status" value="1"/>
</dbReference>
<name>A0A3P6FZU2_BRAOL</name>
<dbReference type="GO" id="GO:0061630">
    <property type="term" value="F:ubiquitin protein ligase activity"/>
    <property type="evidence" value="ECO:0007669"/>
    <property type="project" value="UniProtKB-EC"/>
</dbReference>
<evidence type="ECO:0000256" key="3">
    <source>
        <dbReference type="ARBA" id="ARBA00012483"/>
    </source>
</evidence>
<sequence length="761" mass="84774">MWLPKTDATSKGKKSGSVAVAIDNDKTSKIALKWTLENLTSRGQTLALIHVAPKSQSSSDIEEGTMHMQHMDKQTKDLFVSFHCYCSRKEIQCLDVLLEDVDKVKAIVEYVTISAIENLVLGAPSRSSLMRRFKTDLPTSVSKAAPDFCNVYVISKGKVSSLRSSSRPAPYHPSVLSDFDFENKPKIGKRVLLFHYAFNTPVSPRPRRSVDTRFTKPTQGHMKLIGDFSDSESEYSFISASHQGSENSFISKGTPSSADRCSFTYDLPDSARTSRMSTSSEQSIGSHRLGIKFTDLGFLNNSSTVSEDSGRTSCSYSSQSLDDVEAQMRRLRLELKQTMDMYSSACKEALTARQEATELKNLRSEEERRMEELKMTEETAMSMVANERAKVKTAMEAAEAANRLAEAEAKRRLNAEMKVLKESDSSSGQSIVRYRKYTVHEIEEGTDNFAESRKVGEGGYGPVFRGHLDHTSVAVKVLRPDAAQGRSQFHKEVEVLSCIRHPNMVLLLGACPEYGILVYEYMARGSLDDRLFRRGNTPPISWQLRFRIAAEIATGLLFLHQTKPEPIVHRDLKPGNVLLDQNYVSKISDVGLARLVPAVAENVTHYRVTSAAGTFCYIDPEYQQTGMLGVKSDVYSLGIMLLQLLTAKQPMGLAYYVEQAIEEGKFKDMLDPEVPDWPLEEALSLAKLSLQCAELRRKDRPDLGKEVMPELNRLREMGEESLESVFFAGHGRMTHASQVSYTSEGRSAPSISNPGSSISNS</sequence>
<dbReference type="PANTHER" id="PTHR45647">
    <property type="entry name" value="OS02G0152300 PROTEIN"/>
    <property type="match status" value="1"/>
</dbReference>
<dbReference type="FunFam" id="3.30.200.20:FF:000162">
    <property type="entry name" value="Adenine nucleotide alpha hydrolase-like domain kinase"/>
    <property type="match status" value="1"/>
</dbReference>
<evidence type="ECO:0000313" key="12">
    <source>
        <dbReference type="EMBL" id="VDD58748.1"/>
    </source>
</evidence>
<accession>A0A3P6FZU2</accession>
<dbReference type="InterPro" id="IPR014729">
    <property type="entry name" value="Rossmann-like_a/b/a_fold"/>
</dbReference>
<dbReference type="EMBL" id="LR031879">
    <property type="protein sequence ID" value="VDD58748.1"/>
    <property type="molecule type" value="Genomic_DNA"/>
</dbReference>
<dbReference type="SUPFAM" id="SSF52402">
    <property type="entry name" value="Adenine nucleotide alpha hydrolases-like"/>
    <property type="match status" value="1"/>
</dbReference>
<gene>
    <name evidence="12" type="ORF">BOLC8T51977H</name>
</gene>
<dbReference type="GO" id="GO:0005524">
    <property type="term" value="F:ATP binding"/>
    <property type="evidence" value="ECO:0007669"/>
    <property type="project" value="UniProtKB-KW"/>
</dbReference>
<feature type="coiled-coil region" evidence="9">
    <location>
        <begin position="321"/>
        <end position="410"/>
    </location>
</feature>
<evidence type="ECO:0000256" key="4">
    <source>
        <dbReference type="ARBA" id="ARBA00022679"/>
    </source>
</evidence>
<dbReference type="FunFam" id="1.10.510.10:FF:000498">
    <property type="entry name" value="U-box domain-containing protein 51"/>
    <property type="match status" value="1"/>
</dbReference>
<keyword evidence="6" id="KW-0833">Ubl conjugation pathway</keyword>
<dbReference type="Gene3D" id="3.30.200.20">
    <property type="entry name" value="Phosphorylase Kinase, domain 1"/>
    <property type="match status" value="1"/>
</dbReference>
<dbReference type="InterPro" id="IPR001245">
    <property type="entry name" value="Ser-Thr/Tyr_kinase_cat_dom"/>
</dbReference>
<dbReference type="Gene3D" id="1.10.510.10">
    <property type="entry name" value="Transferase(Phosphotransferase) domain 1"/>
    <property type="match status" value="1"/>
</dbReference>
<dbReference type="InterPro" id="IPR006016">
    <property type="entry name" value="UspA"/>
</dbReference>
<keyword evidence="5" id="KW-0547">Nucleotide-binding</keyword>
<evidence type="ECO:0000256" key="10">
    <source>
        <dbReference type="SAM" id="MobiDB-lite"/>
    </source>
</evidence>
<evidence type="ECO:0000256" key="2">
    <source>
        <dbReference type="ARBA" id="ARBA00004906"/>
    </source>
</evidence>
<evidence type="ECO:0000256" key="6">
    <source>
        <dbReference type="ARBA" id="ARBA00022786"/>
    </source>
</evidence>
<proteinExistence type="predicted"/>
<dbReference type="InterPro" id="IPR051348">
    <property type="entry name" value="U-box_ubiquitin_ligases"/>
</dbReference>
<dbReference type="SUPFAM" id="SSF56112">
    <property type="entry name" value="Protein kinase-like (PK-like)"/>
    <property type="match status" value="1"/>
</dbReference>
<dbReference type="InterPro" id="IPR000719">
    <property type="entry name" value="Prot_kinase_dom"/>
</dbReference>
<evidence type="ECO:0000256" key="1">
    <source>
        <dbReference type="ARBA" id="ARBA00000900"/>
    </source>
</evidence>
<keyword evidence="4" id="KW-0808">Transferase</keyword>
<reference evidence="12" key="1">
    <citation type="submission" date="2018-11" db="EMBL/GenBank/DDBJ databases">
        <authorList>
            <consortium name="Genoscope - CEA"/>
            <person name="William W."/>
        </authorList>
    </citation>
    <scope>NUCLEOTIDE SEQUENCE</scope>
</reference>
<dbReference type="SMART" id="SM00220">
    <property type="entry name" value="S_TKc"/>
    <property type="match status" value="1"/>
</dbReference>
<evidence type="ECO:0000256" key="9">
    <source>
        <dbReference type="SAM" id="Coils"/>
    </source>
</evidence>
<dbReference type="PANTHER" id="PTHR45647:SF79">
    <property type="entry name" value="PROTEIN KINASE DOMAIN-CONTAINING PROTEIN"/>
    <property type="match status" value="1"/>
</dbReference>
<comment type="catalytic activity">
    <reaction evidence="1">
        <text>S-ubiquitinyl-[E2 ubiquitin-conjugating enzyme]-L-cysteine + [acceptor protein]-L-lysine = [E2 ubiquitin-conjugating enzyme]-L-cysteine + N(6)-ubiquitinyl-[acceptor protein]-L-lysine.</text>
        <dbReference type="EC" id="2.3.2.27"/>
    </reaction>
</comment>
<dbReference type="InterPro" id="IPR008271">
    <property type="entry name" value="Ser/Thr_kinase_AS"/>
</dbReference>